<reference evidence="2 3" key="1">
    <citation type="submission" date="2019-07" db="EMBL/GenBank/DDBJ databases">
        <title>Cryptosporangium phraense sp. nov., isolated from plant litter.</title>
        <authorList>
            <person name="Suriyachadkun C."/>
        </authorList>
    </citation>
    <scope>NUCLEOTIDE SEQUENCE [LARGE SCALE GENOMIC DNA]</scope>
    <source>
        <strain evidence="2 3">A-T 5661</strain>
    </source>
</reference>
<dbReference type="EMBL" id="VIRS01000046">
    <property type="protein sequence ID" value="TQS40161.1"/>
    <property type="molecule type" value="Genomic_DNA"/>
</dbReference>
<keyword evidence="3" id="KW-1185">Reference proteome</keyword>
<accession>A0A545AFV5</accession>
<dbReference type="Proteomes" id="UP000317982">
    <property type="component" value="Unassembled WGS sequence"/>
</dbReference>
<dbReference type="RefSeq" id="WP_142709411.1">
    <property type="nucleotide sequence ID" value="NZ_VIRS01000046.1"/>
</dbReference>
<name>A0A545AFV5_9ACTN</name>
<dbReference type="OrthoDB" id="5187095at2"/>
<keyword evidence="1" id="KW-0812">Transmembrane</keyword>
<proteinExistence type="predicted"/>
<feature type="transmembrane region" description="Helical" evidence="1">
    <location>
        <begin position="47"/>
        <end position="70"/>
    </location>
</feature>
<dbReference type="InParanoid" id="A0A545AFV5"/>
<evidence type="ECO:0000313" key="3">
    <source>
        <dbReference type="Proteomes" id="UP000317982"/>
    </source>
</evidence>
<evidence type="ECO:0000256" key="1">
    <source>
        <dbReference type="SAM" id="Phobius"/>
    </source>
</evidence>
<keyword evidence="1" id="KW-0472">Membrane</keyword>
<comment type="caution">
    <text evidence="2">The sequence shown here is derived from an EMBL/GenBank/DDBJ whole genome shotgun (WGS) entry which is preliminary data.</text>
</comment>
<sequence>MVTMDRAAPEFGPLPPSVATPLPTTVIWRWRYELGLLASTSWGGWTLIHNLGGGYAALLVGASVLITAAIRPTRRAVRRRLYWLATPHRIRLGMAQAWVHNRRGRLPTLLRTRMTGHGEEVLVWCPAGVSVEHLVAATDVLRSACWARDVRVTGNSRHSHLVTIEVVRRGGPRGS</sequence>
<organism evidence="2 3">
    <name type="scientific">Cryptosporangium phraense</name>
    <dbReference type="NCBI Taxonomy" id="2593070"/>
    <lineage>
        <taxon>Bacteria</taxon>
        <taxon>Bacillati</taxon>
        <taxon>Actinomycetota</taxon>
        <taxon>Actinomycetes</taxon>
        <taxon>Cryptosporangiales</taxon>
        <taxon>Cryptosporangiaceae</taxon>
        <taxon>Cryptosporangium</taxon>
    </lineage>
</organism>
<dbReference type="AlphaFoldDB" id="A0A545AFV5"/>
<gene>
    <name evidence="2" type="ORF">FL583_36155</name>
</gene>
<protein>
    <submittedName>
        <fullName evidence="2">Uncharacterized protein</fullName>
    </submittedName>
</protein>
<evidence type="ECO:0000313" key="2">
    <source>
        <dbReference type="EMBL" id="TQS40161.1"/>
    </source>
</evidence>
<keyword evidence="1" id="KW-1133">Transmembrane helix</keyword>